<dbReference type="Pfam" id="PF00079">
    <property type="entry name" value="Serpin"/>
    <property type="match status" value="1"/>
</dbReference>
<dbReference type="InterPro" id="IPR042178">
    <property type="entry name" value="Serpin_sf_1"/>
</dbReference>
<dbReference type="Gene3D" id="2.30.39.10">
    <property type="entry name" value="Alpha-1-antitrypsin, domain 1"/>
    <property type="match status" value="1"/>
</dbReference>
<dbReference type="EMBL" id="JAZDWU010000002">
    <property type="protein sequence ID" value="KAL0011625.1"/>
    <property type="molecule type" value="Genomic_DNA"/>
</dbReference>
<comment type="similarity">
    <text evidence="1 2">Belongs to the serpin family.</text>
</comment>
<evidence type="ECO:0000313" key="5">
    <source>
        <dbReference type="Proteomes" id="UP001459277"/>
    </source>
</evidence>
<evidence type="ECO:0000313" key="4">
    <source>
        <dbReference type="EMBL" id="KAL0011625.1"/>
    </source>
</evidence>
<dbReference type="Gene3D" id="3.30.497.10">
    <property type="entry name" value="Antithrombin, subunit I, domain 2"/>
    <property type="match status" value="1"/>
</dbReference>
<evidence type="ECO:0000256" key="2">
    <source>
        <dbReference type="RuleBase" id="RU000411"/>
    </source>
</evidence>
<dbReference type="InterPro" id="IPR042185">
    <property type="entry name" value="Serpin_sf_2"/>
</dbReference>
<evidence type="ECO:0000259" key="3">
    <source>
        <dbReference type="SMART" id="SM00093"/>
    </source>
</evidence>
<dbReference type="InterPro" id="IPR023795">
    <property type="entry name" value="Serpin_CS"/>
</dbReference>
<dbReference type="PANTHER" id="PTHR11461:SF340">
    <property type="entry name" value="SERPIN DOMAIN-CONTAINING PROTEIN"/>
    <property type="match status" value="1"/>
</dbReference>
<dbReference type="SUPFAM" id="SSF56574">
    <property type="entry name" value="Serpins"/>
    <property type="match status" value="1"/>
</dbReference>
<dbReference type="GO" id="GO:0004867">
    <property type="term" value="F:serine-type endopeptidase inhibitor activity"/>
    <property type="evidence" value="ECO:0007669"/>
    <property type="project" value="InterPro"/>
</dbReference>
<reference evidence="4 5" key="1">
    <citation type="submission" date="2024-01" db="EMBL/GenBank/DDBJ databases">
        <title>A telomere-to-telomere, gap-free genome of sweet tea (Lithocarpus litseifolius).</title>
        <authorList>
            <person name="Zhou J."/>
        </authorList>
    </citation>
    <scope>NUCLEOTIDE SEQUENCE [LARGE SCALE GENOMIC DNA]</scope>
    <source>
        <strain evidence="4">Zhou-2022a</strain>
        <tissue evidence="4">Leaf</tissue>
    </source>
</reference>
<protein>
    <recommendedName>
        <fullName evidence="3">Serpin domain-containing protein</fullName>
    </recommendedName>
</protein>
<feature type="domain" description="Serpin" evidence="3">
    <location>
        <begin position="10"/>
        <end position="403"/>
    </location>
</feature>
<comment type="caution">
    <text evidence="4">The sequence shown here is derived from an EMBL/GenBank/DDBJ whole genome shotgun (WGS) entry which is preliminary data.</text>
</comment>
<dbReference type="InterPro" id="IPR023796">
    <property type="entry name" value="Serpin_dom"/>
</dbReference>
<accession>A0AAW2DLR5</accession>
<sequence>MELCMHMAWQLTLNEINQGCNKNVVMSPISIGNALNLLAFASMGRTLEQLMWFLGAKDLNDLKAKSLLMMWFLGAKDLNDLKAKSLLMIDAGAPIENNNQGLILSSLNTLWTNQPFSLKPSFKEFAKTVFKAEAHTLDFVNQAEIARNEVNLWATNATKGLIKELLPHNAINKETIFILASALYFKGAWLNAFDMNMTQHEDFYPLDGKPIRVPFMIAHTRKKHFYQSFKSFKVLKIPYRKEQDKTIFSMYVILPDKKDGLHDLVQNFNSTPELLGDCFKVKEVCLSEMWIPKFKFSYKFDASKIMKNIGLTLPFEMIGDFKGMIDSLESEKVFVSKILHGSFIEVNEEGTEATSFTIFDLPATCSQYGPPPLPSFVADHPFIFMIREEISGIVFFAGVVLNPLYG</sequence>
<dbReference type="Proteomes" id="UP001459277">
    <property type="component" value="Unassembled WGS sequence"/>
</dbReference>
<dbReference type="GO" id="GO:0005615">
    <property type="term" value="C:extracellular space"/>
    <property type="evidence" value="ECO:0007669"/>
    <property type="project" value="InterPro"/>
</dbReference>
<dbReference type="InterPro" id="IPR000215">
    <property type="entry name" value="Serpin_fam"/>
</dbReference>
<dbReference type="PANTHER" id="PTHR11461">
    <property type="entry name" value="SERINE PROTEASE INHIBITOR, SERPIN"/>
    <property type="match status" value="1"/>
</dbReference>
<keyword evidence="5" id="KW-1185">Reference proteome</keyword>
<organism evidence="4 5">
    <name type="scientific">Lithocarpus litseifolius</name>
    <dbReference type="NCBI Taxonomy" id="425828"/>
    <lineage>
        <taxon>Eukaryota</taxon>
        <taxon>Viridiplantae</taxon>
        <taxon>Streptophyta</taxon>
        <taxon>Embryophyta</taxon>
        <taxon>Tracheophyta</taxon>
        <taxon>Spermatophyta</taxon>
        <taxon>Magnoliopsida</taxon>
        <taxon>eudicotyledons</taxon>
        <taxon>Gunneridae</taxon>
        <taxon>Pentapetalae</taxon>
        <taxon>rosids</taxon>
        <taxon>fabids</taxon>
        <taxon>Fagales</taxon>
        <taxon>Fagaceae</taxon>
        <taxon>Lithocarpus</taxon>
    </lineage>
</organism>
<dbReference type="CDD" id="cd02043">
    <property type="entry name" value="serpinP_plants"/>
    <property type="match status" value="1"/>
</dbReference>
<name>A0AAW2DLR5_9ROSI</name>
<dbReference type="InterPro" id="IPR036186">
    <property type="entry name" value="Serpin_sf"/>
</dbReference>
<dbReference type="AlphaFoldDB" id="A0AAW2DLR5"/>
<dbReference type="SMART" id="SM00093">
    <property type="entry name" value="SERPIN"/>
    <property type="match status" value="1"/>
</dbReference>
<dbReference type="PROSITE" id="PS00284">
    <property type="entry name" value="SERPIN"/>
    <property type="match status" value="1"/>
</dbReference>
<proteinExistence type="inferred from homology"/>
<evidence type="ECO:0000256" key="1">
    <source>
        <dbReference type="ARBA" id="ARBA00009500"/>
    </source>
</evidence>
<gene>
    <name evidence="4" type="ORF">SO802_006733</name>
</gene>